<evidence type="ECO:0000313" key="1">
    <source>
        <dbReference type="EMBL" id="WIX76018.1"/>
    </source>
</evidence>
<dbReference type="EMBL" id="CP127294">
    <property type="protein sequence ID" value="WIX76018.1"/>
    <property type="molecule type" value="Genomic_DNA"/>
</dbReference>
<sequence>MGGTDIGASNLDVINNAVDTVMVAIKDRGPDPTYQSQQMTRLAQEWRPLAAALAQLTAALGYVVDSEWQGL</sequence>
<evidence type="ECO:0000313" key="2">
    <source>
        <dbReference type="Proteomes" id="UP001236014"/>
    </source>
</evidence>
<dbReference type="RefSeq" id="WP_220238671.1">
    <property type="nucleotide sequence ID" value="NZ_CP127294.1"/>
</dbReference>
<dbReference type="AlphaFoldDB" id="A0A9Y2ICT2"/>
<accession>A0A9Y2ICT2</accession>
<dbReference type="KEGG" id="acab:QRX50_31665"/>
<protein>
    <submittedName>
        <fullName evidence="1">Uncharacterized protein</fullName>
    </submittedName>
</protein>
<proteinExistence type="predicted"/>
<organism evidence="1 2">
    <name type="scientific">Amycolatopsis carbonis</name>
    <dbReference type="NCBI Taxonomy" id="715471"/>
    <lineage>
        <taxon>Bacteria</taxon>
        <taxon>Bacillati</taxon>
        <taxon>Actinomycetota</taxon>
        <taxon>Actinomycetes</taxon>
        <taxon>Pseudonocardiales</taxon>
        <taxon>Pseudonocardiaceae</taxon>
        <taxon>Amycolatopsis</taxon>
    </lineage>
</organism>
<gene>
    <name evidence="1" type="ORF">QRX50_31665</name>
</gene>
<reference evidence="1 2" key="1">
    <citation type="submission" date="2023-06" db="EMBL/GenBank/DDBJ databases">
        <authorList>
            <person name="Oyuntsetseg B."/>
            <person name="Kim S.B."/>
        </authorList>
    </citation>
    <scope>NUCLEOTIDE SEQUENCE [LARGE SCALE GENOMIC DNA]</scope>
    <source>
        <strain evidence="1 2">2-15</strain>
    </source>
</reference>
<name>A0A9Y2ICT2_9PSEU</name>
<dbReference type="Proteomes" id="UP001236014">
    <property type="component" value="Chromosome"/>
</dbReference>
<keyword evidence="2" id="KW-1185">Reference proteome</keyword>